<reference evidence="3 4" key="1">
    <citation type="submission" date="2010-05" db="EMBL/GenBank/DDBJ databases">
        <title>Complete sequence of Methanococcus voltae A3.</title>
        <authorList>
            <consortium name="US DOE Joint Genome Institute"/>
            <person name="Lucas S."/>
            <person name="Copeland A."/>
            <person name="Lapidus A."/>
            <person name="Cheng J.-F."/>
            <person name="Bruce D."/>
            <person name="Goodwin L."/>
            <person name="Pitluck S."/>
            <person name="Lowry S."/>
            <person name="Clum A."/>
            <person name="Land M."/>
            <person name="Hauser L."/>
            <person name="Kyrpides N."/>
            <person name="Mikhailova N."/>
            <person name="Whitman W.B."/>
            <person name="Woyke T."/>
        </authorList>
    </citation>
    <scope>NUCLEOTIDE SEQUENCE [LARGE SCALE GENOMIC DNA]</scope>
    <source>
        <strain evidence="4">ATCC BAA-1334 / A3</strain>
    </source>
</reference>
<dbReference type="eggNOG" id="arCOG02102">
    <property type="taxonomic scope" value="Archaea"/>
</dbReference>
<organism evidence="3 4">
    <name type="scientific">Methanococcus voltae (strain ATCC BAA-1334 / A3)</name>
    <dbReference type="NCBI Taxonomy" id="456320"/>
    <lineage>
        <taxon>Archaea</taxon>
        <taxon>Methanobacteriati</taxon>
        <taxon>Methanobacteriota</taxon>
        <taxon>Methanomada group</taxon>
        <taxon>Methanococci</taxon>
        <taxon>Methanococcales</taxon>
        <taxon>Methanococcaceae</taxon>
        <taxon>Methanococcus</taxon>
    </lineage>
</organism>
<dbReference type="Pfam" id="PF04023">
    <property type="entry name" value="FeoA"/>
    <property type="match status" value="1"/>
</dbReference>
<dbReference type="KEGG" id="mvo:Mvol_0977"/>
<dbReference type="InParanoid" id="D7DU24"/>
<dbReference type="SUPFAM" id="SSF50037">
    <property type="entry name" value="C-terminal domain of transcriptional repressors"/>
    <property type="match status" value="1"/>
</dbReference>
<dbReference type="InterPro" id="IPR008988">
    <property type="entry name" value="Transcriptional_repressor_C"/>
</dbReference>
<proteinExistence type="predicted"/>
<dbReference type="HOGENOM" id="CLU_150646_6_3_2"/>
<dbReference type="InterPro" id="IPR007167">
    <property type="entry name" value="Fe-transptr_FeoA-like"/>
</dbReference>
<keyword evidence="4" id="KW-1185">Reference proteome</keyword>
<dbReference type="Proteomes" id="UP000007722">
    <property type="component" value="Chromosome"/>
</dbReference>
<dbReference type="InterPro" id="IPR038157">
    <property type="entry name" value="FeoA_core_dom"/>
</dbReference>
<dbReference type="GO" id="GO:0046914">
    <property type="term" value="F:transition metal ion binding"/>
    <property type="evidence" value="ECO:0007669"/>
    <property type="project" value="InterPro"/>
</dbReference>
<dbReference type="Gene3D" id="2.30.30.90">
    <property type="match status" value="1"/>
</dbReference>
<dbReference type="AlphaFoldDB" id="D7DU24"/>
<sequence length="89" mass="9932">MIYFGSPYKSGESQKFERLADKNVGKYTILKVENNPETHTSCKKLNEMGLITGKMVKVVINDKKGPLTIVIGNTKVAISRKLANNIYVN</sequence>
<dbReference type="FunCoup" id="D7DU24">
    <property type="interactions" value="1"/>
</dbReference>
<name>D7DU24_METV3</name>
<dbReference type="OrthoDB" id="61687at2157"/>
<feature type="domain" description="Ferrous iron transporter FeoA-like" evidence="2">
    <location>
        <begin position="26"/>
        <end position="88"/>
    </location>
</feature>
<evidence type="ECO:0000256" key="1">
    <source>
        <dbReference type="ARBA" id="ARBA00023004"/>
    </source>
</evidence>
<dbReference type="STRING" id="456320.Mvol_0977"/>
<evidence type="ECO:0000259" key="2">
    <source>
        <dbReference type="Pfam" id="PF04023"/>
    </source>
</evidence>
<evidence type="ECO:0000313" key="4">
    <source>
        <dbReference type="Proteomes" id="UP000007722"/>
    </source>
</evidence>
<keyword evidence="1" id="KW-0408">Iron</keyword>
<gene>
    <name evidence="3" type="ordered locus">Mvol_0977</name>
</gene>
<evidence type="ECO:0000313" key="3">
    <source>
        <dbReference type="EMBL" id="ADI36634.1"/>
    </source>
</evidence>
<protein>
    <submittedName>
        <fullName evidence="3">FeoA family protein</fullName>
    </submittedName>
</protein>
<accession>D7DU24</accession>
<dbReference type="EMBL" id="CP002057">
    <property type="protein sequence ID" value="ADI36634.1"/>
    <property type="molecule type" value="Genomic_DNA"/>
</dbReference>